<dbReference type="PANTHER" id="PTHR11138">
    <property type="entry name" value="METHIONYL-TRNA FORMYLTRANSFERASE"/>
    <property type="match status" value="1"/>
</dbReference>
<evidence type="ECO:0000313" key="5">
    <source>
        <dbReference type="Proteomes" id="UP000000591"/>
    </source>
</evidence>
<dbReference type="FunFam" id="3.40.50.12230:FF:000005">
    <property type="entry name" value="Methionyl-tRNA transformylase"/>
    <property type="match status" value="1"/>
</dbReference>
<dbReference type="EC" id="2.1.2.9" evidence="1"/>
<gene>
    <name evidence="4" type="ORF">AGOS_AFR488W</name>
</gene>
<dbReference type="OrthoDB" id="10268103at2759"/>
<dbReference type="GeneID" id="4622314"/>
<dbReference type="InterPro" id="IPR036477">
    <property type="entry name" value="Formyl_transf_N_sf"/>
</dbReference>
<reference evidence="4 5" key="1">
    <citation type="journal article" date="2004" name="Science">
        <title>The Ashbya gossypii genome as a tool for mapping the ancient Saccharomyces cerevisiae genome.</title>
        <authorList>
            <person name="Dietrich F.S."/>
            <person name="Voegeli S."/>
            <person name="Brachat S."/>
            <person name="Lerch A."/>
            <person name="Gates K."/>
            <person name="Steiner S."/>
            <person name="Mohr C."/>
            <person name="Pohlmann R."/>
            <person name="Luedi P."/>
            <person name="Choi S."/>
            <person name="Wing R.A."/>
            <person name="Flavier A."/>
            <person name="Gaffney T.D."/>
            <person name="Philippsen P."/>
        </authorList>
    </citation>
    <scope>NUCLEOTIDE SEQUENCE [LARGE SCALE GENOMIC DNA]</scope>
    <source>
        <strain evidence="5">ATCC 10895 / CBS 109.51 / FGSC 9923 / NRRL Y-1056</strain>
    </source>
</reference>
<dbReference type="EMBL" id="AE016819">
    <property type="protein sequence ID" value="AAS53859.2"/>
    <property type="molecule type" value="Genomic_DNA"/>
</dbReference>
<dbReference type="Proteomes" id="UP000000591">
    <property type="component" value="Chromosome VI"/>
</dbReference>
<dbReference type="InParanoid" id="Q752T5"/>
<dbReference type="PANTHER" id="PTHR11138:SF5">
    <property type="entry name" value="METHIONYL-TRNA FORMYLTRANSFERASE, MITOCHONDRIAL"/>
    <property type="match status" value="1"/>
</dbReference>
<dbReference type="InterPro" id="IPR002376">
    <property type="entry name" value="Formyl_transf_N"/>
</dbReference>
<feature type="signal peptide" evidence="2">
    <location>
        <begin position="1"/>
        <end position="22"/>
    </location>
</feature>
<feature type="domain" description="Formyl transferase N-terminal" evidence="3">
    <location>
        <begin position="26"/>
        <end position="180"/>
    </location>
</feature>
<dbReference type="GO" id="GO:0071951">
    <property type="term" value="P:conversion of methionyl-tRNA to N-formyl-methionyl-tRNA"/>
    <property type="evidence" value="ECO:0000318"/>
    <property type="project" value="GO_Central"/>
</dbReference>
<accession>Q752T5</accession>
<evidence type="ECO:0000313" key="4">
    <source>
        <dbReference type="EMBL" id="AAS53859.2"/>
    </source>
</evidence>
<dbReference type="Gene3D" id="3.40.50.12230">
    <property type="match status" value="1"/>
</dbReference>
<dbReference type="OMA" id="KEWWNGV"/>
<dbReference type="FunCoup" id="Q752T5">
    <property type="interactions" value="277"/>
</dbReference>
<evidence type="ECO:0000256" key="1">
    <source>
        <dbReference type="ARBA" id="ARBA00012261"/>
    </source>
</evidence>
<reference evidence="5" key="2">
    <citation type="journal article" date="2013" name="G3 (Bethesda)">
        <title>Genomes of Ashbya fungi isolated from insects reveal four mating-type loci, numerous translocations, lack of transposons, and distinct gene duplications.</title>
        <authorList>
            <person name="Dietrich F.S."/>
            <person name="Voegeli S."/>
            <person name="Kuo S."/>
            <person name="Philippsen P."/>
        </authorList>
    </citation>
    <scope>GENOME REANNOTATION</scope>
    <source>
        <strain evidence="5">ATCC 10895 / CBS 109.51 / FGSC 9923 / NRRL Y-1056</strain>
    </source>
</reference>
<sequence length="364" mass="39375">MHRVRAATAMLFRHLATSAAPAAPLNVLFFGSDQFSAHSLRALAALQSGRIVGDIQLVTRPAKRCGRYLQATRELPVVAAARELALPPPLRCDTRDDLLALRARAPRTNLLVAVSYGQLIPAELVRSVPHSLNVHPSLLPRYRGAAPIQHTLLNGDSTTGVSVQTLHPTRFDEGAIVAQTPELSIAALLARGTCSSFDPGVPPAVCALVDQLGLRGADLLARVVADRRYAGPPLAPPYAPSRAPKLPPAARRVDWSTDSAARALAKLAALGPLYAFVPAQPRRQPAPDLRRVLFHDLRPYAGPAFGPPGAFRYDPDSKLLLLQMADHPLVCSLLQFQGFKPELPDKFMSSYQKRCGRAKGFMFQ</sequence>
<evidence type="ECO:0000259" key="3">
    <source>
        <dbReference type="Pfam" id="PF00551"/>
    </source>
</evidence>
<dbReference type="SUPFAM" id="SSF53328">
    <property type="entry name" value="Formyltransferase"/>
    <property type="match status" value="1"/>
</dbReference>
<dbReference type="KEGG" id="ago:AGOS_AFR488W"/>
<dbReference type="eggNOG" id="KOG3082">
    <property type="taxonomic scope" value="Eukaryota"/>
</dbReference>
<dbReference type="Pfam" id="PF00551">
    <property type="entry name" value="Formyl_trans_N"/>
    <property type="match status" value="1"/>
</dbReference>
<feature type="chain" id="PRO_5004285621" description="methionyl-tRNA formyltransferase" evidence="2">
    <location>
        <begin position="23"/>
        <end position="364"/>
    </location>
</feature>
<keyword evidence="2" id="KW-0732">Signal</keyword>
<evidence type="ECO:0000256" key="2">
    <source>
        <dbReference type="SAM" id="SignalP"/>
    </source>
</evidence>
<dbReference type="GO" id="GO:0005739">
    <property type="term" value="C:mitochondrion"/>
    <property type="evidence" value="ECO:0000318"/>
    <property type="project" value="GO_Central"/>
</dbReference>
<dbReference type="InterPro" id="IPR041711">
    <property type="entry name" value="Met-tRNA-FMT_N"/>
</dbReference>
<name>Q752T5_EREGS</name>
<dbReference type="STRING" id="284811.Q752T5"/>
<protein>
    <recommendedName>
        <fullName evidence="1">methionyl-tRNA formyltransferase</fullName>
        <ecNumber evidence="1">2.1.2.9</ecNumber>
    </recommendedName>
</protein>
<proteinExistence type="predicted"/>
<organism evidence="4 5">
    <name type="scientific">Eremothecium gossypii (strain ATCC 10895 / CBS 109.51 / FGSC 9923 / NRRL Y-1056)</name>
    <name type="common">Yeast</name>
    <name type="synonym">Ashbya gossypii</name>
    <dbReference type="NCBI Taxonomy" id="284811"/>
    <lineage>
        <taxon>Eukaryota</taxon>
        <taxon>Fungi</taxon>
        <taxon>Dikarya</taxon>
        <taxon>Ascomycota</taxon>
        <taxon>Saccharomycotina</taxon>
        <taxon>Saccharomycetes</taxon>
        <taxon>Saccharomycetales</taxon>
        <taxon>Saccharomycetaceae</taxon>
        <taxon>Eremothecium</taxon>
    </lineage>
</organism>
<keyword evidence="5" id="KW-1185">Reference proteome</keyword>
<dbReference type="HOGENOM" id="CLU_033347_0_1_1"/>
<dbReference type="AlphaFoldDB" id="Q752T5"/>
<dbReference type="CDD" id="cd08646">
    <property type="entry name" value="FMT_core_Met-tRNA-FMT_N"/>
    <property type="match status" value="1"/>
</dbReference>
<dbReference type="GO" id="GO:0004479">
    <property type="term" value="F:methionyl-tRNA formyltransferase activity"/>
    <property type="evidence" value="ECO:0000318"/>
    <property type="project" value="GO_Central"/>
</dbReference>
<dbReference type="RefSeq" id="NP_986035.2">
    <property type="nucleotide sequence ID" value="NM_212171.2"/>
</dbReference>